<dbReference type="CDD" id="cd00317">
    <property type="entry name" value="cyclophilin"/>
    <property type="match status" value="1"/>
</dbReference>
<keyword evidence="3 4" id="KW-0413">Isomerase</keyword>
<keyword evidence="4" id="KW-0732">Signal</keyword>
<evidence type="ECO:0000256" key="2">
    <source>
        <dbReference type="ARBA" id="ARBA00023110"/>
    </source>
</evidence>
<dbReference type="RefSeq" id="WP_346757715.1">
    <property type="nucleotide sequence ID" value="NZ_JAUJEB010000001.1"/>
</dbReference>
<dbReference type="PROSITE" id="PS00170">
    <property type="entry name" value="CSA_PPIASE_1"/>
    <property type="match status" value="1"/>
</dbReference>
<keyword evidence="2 4" id="KW-0697">Rotamase</keyword>
<evidence type="ECO:0000256" key="4">
    <source>
        <dbReference type="RuleBase" id="RU363019"/>
    </source>
</evidence>
<evidence type="ECO:0000259" key="5">
    <source>
        <dbReference type="PROSITE" id="PS50072"/>
    </source>
</evidence>
<dbReference type="InterPro" id="IPR029000">
    <property type="entry name" value="Cyclophilin-like_dom_sf"/>
</dbReference>
<keyword evidence="7" id="KW-1185">Reference proteome</keyword>
<gene>
    <name evidence="6" type="ORF">QQ020_10090</name>
</gene>
<dbReference type="InterPro" id="IPR020892">
    <property type="entry name" value="Cyclophilin-type_PPIase_CS"/>
</dbReference>
<dbReference type="Pfam" id="PF00160">
    <property type="entry name" value="Pro_isomerase"/>
    <property type="match status" value="2"/>
</dbReference>
<evidence type="ECO:0000313" key="6">
    <source>
        <dbReference type="EMBL" id="MDN5212398.1"/>
    </source>
</evidence>
<comment type="caution">
    <text evidence="6">The sequence shown here is derived from an EMBL/GenBank/DDBJ whole genome shotgun (WGS) entry which is preliminary data.</text>
</comment>
<dbReference type="PANTHER" id="PTHR45625">
    <property type="entry name" value="PEPTIDYL-PROLYL CIS-TRANS ISOMERASE-RELATED"/>
    <property type="match status" value="1"/>
</dbReference>
<dbReference type="InterPro" id="IPR002130">
    <property type="entry name" value="Cyclophilin-type_PPIase_dom"/>
</dbReference>
<name>A0ABT8L3W4_9BACT</name>
<comment type="function">
    <text evidence="4">PPIases accelerate the folding of proteins. It catalyzes the cis-trans isomerization of proline imidic peptide bonds in oligopeptides.</text>
</comment>
<comment type="similarity">
    <text evidence="1 4">Belongs to the cyclophilin-type PPIase family.</text>
</comment>
<reference evidence="6" key="1">
    <citation type="submission" date="2023-06" db="EMBL/GenBank/DDBJ databases">
        <title>Genomic of Agaribacillus aureum.</title>
        <authorList>
            <person name="Wang G."/>
        </authorList>
    </citation>
    <scope>NUCLEOTIDE SEQUENCE</scope>
    <source>
        <strain evidence="6">BMA12</strain>
    </source>
</reference>
<dbReference type="PRINTS" id="PR00153">
    <property type="entry name" value="CSAPPISMRASE"/>
</dbReference>
<feature type="signal peptide" evidence="4">
    <location>
        <begin position="1"/>
        <end position="23"/>
    </location>
</feature>
<feature type="domain" description="PPIase cyclophilin-type" evidence="5">
    <location>
        <begin position="35"/>
        <end position="257"/>
    </location>
</feature>
<evidence type="ECO:0000313" key="7">
    <source>
        <dbReference type="Proteomes" id="UP001172083"/>
    </source>
</evidence>
<dbReference type="PROSITE" id="PS50072">
    <property type="entry name" value="CSA_PPIASE_2"/>
    <property type="match status" value="1"/>
</dbReference>
<dbReference type="Gene3D" id="2.40.100.10">
    <property type="entry name" value="Cyclophilin-like"/>
    <property type="match status" value="2"/>
</dbReference>
<feature type="chain" id="PRO_5044987532" description="Peptidyl-prolyl cis-trans isomerase" evidence="4">
    <location>
        <begin position="24"/>
        <end position="280"/>
    </location>
</feature>
<comment type="catalytic activity">
    <reaction evidence="4">
        <text>[protein]-peptidylproline (omega=180) = [protein]-peptidylproline (omega=0)</text>
        <dbReference type="Rhea" id="RHEA:16237"/>
        <dbReference type="Rhea" id="RHEA-COMP:10747"/>
        <dbReference type="Rhea" id="RHEA-COMP:10748"/>
        <dbReference type="ChEBI" id="CHEBI:83833"/>
        <dbReference type="ChEBI" id="CHEBI:83834"/>
        <dbReference type="EC" id="5.2.1.8"/>
    </reaction>
</comment>
<dbReference type="EMBL" id="JAUJEB010000001">
    <property type="protein sequence ID" value="MDN5212398.1"/>
    <property type="molecule type" value="Genomic_DNA"/>
</dbReference>
<dbReference type="GO" id="GO:0003755">
    <property type="term" value="F:peptidyl-prolyl cis-trans isomerase activity"/>
    <property type="evidence" value="ECO:0007669"/>
    <property type="project" value="UniProtKB-EC"/>
</dbReference>
<proteinExistence type="inferred from homology"/>
<sequence>MNKKLKYLLLACFVVLGNSCANNKDYLVTIQTKFGDMKVILFDKTPKHKNNFIKLAESGRYDSTVFHRVIKGFMVQGGDIDAKEKNSPSKETVPAEFVPEYYHKKGALAAARQSDQVNPEKASSWCQFYIVHGDKFSKEELTVDQNKFSAKFRQYCDLEKNAALREEILNLYNTGDMKAYQKKVFSLVPEIEAEFNVVLSKSYPAERLQDYSSIGGAPHLDDQYTVFGMVVDGLEVVDSIAVQPTSLGDKPVEDVVMKVTVEEVNKKKITKEYGYQYPEN</sequence>
<protein>
    <recommendedName>
        <fullName evidence="4">Peptidyl-prolyl cis-trans isomerase</fullName>
        <shortName evidence="4">PPIase</shortName>
        <ecNumber evidence="4">5.2.1.8</ecNumber>
    </recommendedName>
</protein>
<dbReference type="PANTHER" id="PTHR45625:SF4">
    <property type="entry name" value="PEPTIDYLPROLYL ISOMERASE DOMAIN AND WD REPEAT-CONTAINING PROTEIN 1"/>
    <property type="match status" value="1"/>
</dbReference>
<dbReference type="EC" id="5.2.1.8" evidence="4"/>
<organism evidence="6 7">
    <name type="scientific">Agaribacillus aureus</name>
    <dbReference type="NCBI Taxonomy" id="3051825"/>
    <lineage>
        <taxon>Bacteria</taxon>
        <taxon>Pseudomonadati</taxon>
        <taxon>Bacteroidota</taxon>
        <taxon>Cytophagia</taxon>
        <taxon>Cytophagales</taxon>
        <taxon>Splendidivirgaceae</taxon>
        <taxon>Agaribacillus</taxon>
    </lineage>
</organism>
<dbReference type="SUPFAM" id="SSF50891">
    <property type="entry name" value="Cyclophilin-like"/>
    <property type="match status" value="1"/>
</dbReference>
<accession>A0ABT8L3W4</accession>
<evidence type="ECO:0000256" key="1">
    <source>
        <dbReference type="ARBA" id="ARBA00007365"/>
    </source>
</evidence>
<dbReference type="Proteomes" id="UP001172083">
    <property type="component" value="Unassembled WGS sequence"/>
</dbReference>
<dbReference type="InterPro" id="IPR044666">
    <property type="entry name" value="Cyclophilin_A-like"/>
</dbReference>
<evidence type="ECO:0000256" key="3">
    <source>
        <dbReference type="ARBA" id="ARBA00023235"/>
    </source>
</evidence>